<protein>
    <submittedName>
        <fullName evidence="1">Uncharacterized protein</fullName>
    </submittedName>
</protein>
<dbReference type="AlphaFoldDB" id="A0A0A9H5V6"/>
<proteinExistence type="predicted"/>
<reference evidence="1" key="1">
    <citation type="submission" date="2014-09" db="EMBL/GenBank/DDBJ databases">
        <authorList>
            <person name="Magalhaes I.L.F."/>
            <person name="Oliveira U."/>
            <person name="Santos F.R."/>
            <person name="Vidigal T.H.D.A."/>
            <person name="Brescovit A.D."/>
            <person name="Santos A.J."/>
        </authorList>
    </citation>
    <scope>NUCLEOTIDE SEQUENCE</scope>
    <source>
        <tissue evidence="1">Shoot tissue taken approximately 20 cm above the soil surface</tissue>
    </source>
</reference>
<name>A0A0A9H5V6_ARUDO</name>
<dbReference type="EMBL" id="GBRH01167650">
    <property type="protein sequence ID" value="JAE30246.1"/>
    <property type="molecule type" value="Transcribed_RNA"/>
</dbReference>
<reference evidence="1" key="2">
    <citation type="journal article" date="2015" name="Data Brief">
        <title>Shoot transcriptome of the giant reed, Arundo donax.</title>
        <authorList>
            <person name="Barrero R.A."/>
            <person name="Guerrero F.D."/>
            <person name="Moolhuijzen P."/>
            <person name="Goolsby J.A."/>
            <person name="Tidwell J."/>
            <person name="Bellgard S.E."/>
            <person name="Bellgard M.I."/>
        </authorList>
    </citation>
    <scope>NUCLEOTIDE SEQUENCE</scope>
    <source>
        <tissue evidence="1">Shoot tissue taken approximately 20 cm above the soil surface</tissue>
    </source>
</reference>
<organism evidence="1">
    <name type="scientific">Arundo donax</name>
    <name type="common">Giant reed</name>
    <name type="synonym">Donax arundinaceus</name>
    <dbReference type="NCBI Taxonomy" id="35708"/>
    <lineage>
        <taxon>Eukaryota</taxon>
        <taxon>Viridiplantae</taxon>
        <taxon>Streptophyta</taxon>
        <taxon>Embryophyta</taxon>
        <taxon>Tracheophyta</taxon>
        <taxon>Spermatophyta</taxon>
        <taxon>Magnoliopsida</taxon>
        <taxon>Liliopsida</taxon>
        <taxon>Poales</taxon>
        <taxon>Poaceae</taxon>
        <taxon>PACMAD clade</taxon>
        <taxon>Arundinoideae</taxon>
        <taxon>Arundineae</taxon>
        <taxon>Arundo</taxon>
    </lineage>
</organism>
<accession>A0A0A9H5V6</accession>
<sequence length="44" mass="5069">MMSNTYHVKHEYKLKQCSNSRLYQEIGIAYLKEGTSVTSVITCL</sequence>
<evidence type="ECO:0000313" key="1">
    <source>
        <dbReference type="EMBL" id="JAE30246.1"/>
    </source>
</evidence>